<sequence length="344" mass="36197">MTSPQQAKTPQELKQTVGKDRKPFQEESVSDEPSQRPVPFLAWPLLALAICLVSSSAATFETMPDVPPSALAAWRAQATSILLVPFAAWQLFCMKAEERLKLLQQLPLIITAGLSLGTHFGCWVWGLQHTSLSHALFIMSSTPVVIAAGSLLLGQVLSRGELVGTALGTAGAFVLAFAGQSDRGAGLIGDGMCAVAVLGFVAYFSIGKRLSTWVPLFAYMFLITSVAAAALSTAAVGAGEVGFSHMGRQGLFGWVDPQYLVGVGWLAAGPGFVGHTSFNALLKWMHPLTIALASTICPILGSFIGWGIGVSAFPHGAPTYIGAVMIIIACILDEAIQKQDAAQN</sequence>
<feature type="transmembrane region" description="Helical" evidence="3">
    <location>
        <begin position="290"/>
        <end position="313"/>
    </location>
</feature>
<feature type="transmembrane region" description="Helical" evidence="3">
    <location>
        <begin position="72"/>
        <end position="94"/>
    </location>
</feature>
<evidence type="ECO:0000259" key="4">
    <source>
        <dbReference type="Pfam" id="PF00892"/>
    </source>
</evidence>
<protein>
    <recommendedName>
        <fullName evidence="4">EamA domain-containing protein</fullName>
    </recommendedName>
</protein>
<dbReference type="EMBL" id="JALJOQ010000267">
    <property type="protein sequence ID" value="KAK9786679.1"/>
    <property type="molecule type" value="Genomic_DNA"/>
</dbReference>
<keyword evidence="3" id="KW-0472">Membrane</keyword>
<dbReference type="InterPro" id="IPR000620">
    <property type="entry name" value="EamA_dom"/>
</dbReference>
<feature type="transmembrane region" description="Helical" evidence="3">
    <location>
        <begin position="160"/>
        <end position="178"/>
    </location>
</feature>
<dbReference type="PANTHER" id="PTHR22911:SF76">
    <property type="entry name" value="EAMA DOMAIN-CONTAINING PROTEIN"/>
    <property type="match status" value="1"/>
</dbReference>
<organism evidence="5 6">
    <name type="scientific">Symbiochloris irregularis</name>
    <dbReference type="NCBI Taxonomy" id="706552"/>
    <lineage>
        <taxon>Eukaryota</taxon>
        <taxon>Viridiplantae</taxon>
        <taxon>Chlorophyta</taxon>
        <taxon>core chlorophytes</taxon>
        <taxon>Trebouxiophyceae</taxon>
        <taxon>Trebouxiales</taxon>
        <taxon>Trebouxiaceae</taxon>
        <taxon>Symbiochloris</taxon>
    </lineage>
</organism>
<evidence type="ECO:0000313" key="5">
    <source>
        <dbReference type="EMBL" id="KAK9786679.1"/>
    </source>
</evidence>
<evidence type="ECO:0000313" key="6">
    <source>
        <dbReference type="Proteomes" id="UP001465755"/>
    </source>
</evidence>
<dbReference type="Pfam" id="PF00892">
    <property type="entry name" value="EamA"/>
    <property type="match status" value="1"/>
</dbReference>
<dbReference type="AlphaFoldDB" id="A0AAW1NMK2"/>
<comment type="caution">
    <text evidence="5">The sequence shown here is derived from an EMBL/GenBank/DDBJ whole genome shotgun (WGS) entry which is preliminary data.</text>
</comment>
<name>A0AAW1NMK2_9CHLO</name>
<feature type="transmembrane region" description="Helical" evidence="3">
    <location>
        <begin position="319"/>
        <end position="336"/>
    </location>
</feature>
<gene>
    <name evidence="5" type="ORF">WJX73_009946</name>
</gene>
<feature type="transmembrane region" description="Helical" evidence="3">
    <location>
        <begin position="106"/>
        <end position="126"/>
    </location>
</feature>
<feature type="transmembrane region" description="Helical" evidence="3">
    <location>
        <begin position="40"/>
        <end position="60"/>
    </location>
</feature>
<evidence type="ECO:0000256" key="2">
    <source>
        <dbReference type="SAM" id="MobiDB-lite"/>
    </source>
</evidence>
<keyword evidence="3" id="KW-1133">Transmembrane helix</keyword>
<feature type="transmembrane region" description="Helical" evidence="3">
    <location>
        <begin position="259"/>
        <end position="278"/>
    </location>
</feature>
<feature type="transmembrane region" description="Helical" evidence="3">
    <location>
        <begin position="216"/>
        <end position="239"/>
    </location>
</feature>
<keyword evidence="6" id="KW-1185">Reference proteome</keyword>
<proteinExistence type="inferred from homology"/>
<dbReference type="GO" id="GO:0016020">
    <property type="term" value="C:membrane"/>
    <property type="evidence" value="ECO:0007669"/>
    <property type="project" value="InterPro"/>
</dbReference>
<feature type="compositionally biased region" description="Polar residues" evidence="2">
    <location>
        <begin position="1"/>
        <end position="14"/>
    </location>
</feature>
<comment type="similarity">
    <text evidence="1">Belongs to the drug/metabolite transporter (DMT) superfamily. Plant drug/metabolite exporter (P-DME) (TC 2.A.7.4) family.</text>
</comment>
<feature type="transmembrane region" description="Helical" evidence="3">
    <location>
        <begin position="132"/>
        <end position="153"/>
    </location>
</feature>
<dbReference type="Proteomes" id="UP001465755">
    <property type="component" value="Unassembled WGS sequence"/>
</dbReference>
<feature type="region of interest" description="Disordered" evidence="2">
    <location>
        <begin position="1"/>
        <end position="36"/>
    </location>
</feature>
<evidence type="ECO:0000256" key="1">
    <source>
        <dbReference type="ARBA" id="ARBA00007635"/>
    </source>
</evidence>
<accession>A0AAW1NMK2</accession>
<feature type="transmembrane region" description="Helical" evidence="3">
    <location>
        <begin position="184"/>
        <end position="204"/>
    </location>
</feature>
<dbReference type="SUPFAM" id="SSF103481">
    <property type="entry name" value="Multidrug resistance efflux transporter EmrE"/>
    <property type="match status" value="1"/>
</dbReference>
<reference evidence="5 6" key="1">
    <citation type="journal article" date="2024" name="Nat. Commun.">
        <title>Phylogenomics reveals the evolutionary origins of lichenization in chlorophyte algae.</title>
        <authorList>
            <person name="Puginier C."/>
            <person name="Libourel C."/>
            <person name="Otte J."/>
            <person name="Skaloud P."/>
            <person name="Haon M."/>
            <person name="Grisel S."/>
            <person name="Petersen M."/>
            <person name="Berrin J.G."/>
            <person name="Delaux P.M."/>
            <person name="Dal Grande F."/>
            <person name="Keller J."/>
        </authorList>
    </citation>
    <scope>NUCLEOTIDE SEQUENCE [LARGE SCALE GENOMIC DNA]</scope>
    <source>
        <strain evidence="5 6">SAG 2036</strain>
    </source>
</reference>
<evidence type="ECO:0000256" key="3">
    <source>
        <dbReference type="SAM" id="Phobius"/>
    </source>
</evidence>
<dbReference type="InterPro" id="IPR037185">
    <property type="entry name" value="EmrE-like"/>
</dbReference>
<keyword evidence="3" id="KW-0812">Transmembrane</keyword>
<feature type="domain" description="EamA" evidence="4">
    <location>
        <begin position="45"/>
        <end position="176"/>
    </location>
</feature>
<dbReference type="PANTHER" id="PTHR22911">
    <property type="entry name" value="ACYL-MALONYL CONDENSING ENZYME-RELATED"/>
    <property type="match status" value="1"/>
</dbReference>